<evidence type="ECO:0000313" key="9">
    <source>
        <dbReference type="EMBL" id="KAL3693229.1"/>
    </source>
</evidence>
<accession>A0ABD3HV49</accession>
<protein>
    <recommendedName>
        <fullName evidence="11">Reverse transcriptase domain-containing protein</fullName>
    </recommendedName>
</protein>
<comment type="caution">
    <text evidence="9">The sequence shown here is derived from an EMBL/GenBank/DDBJ whole genome shotgun (WGS) entry which is preliminary data.</text>
</comment>
<evidence type="ECO:0000256" key="1">
    <source>
        <dbReference type="ARBA" id="ARBA00022679"/>
    </source>
</evidence>
<dbReference type="InterPro" id="IPR000477">
    <property type="entry name" value="RT_dom"/>
</dbReference>
<proteinExistence type="predicted"/>
<dbReference type="PANTHER" id="PTHR37984">
    <property type="entry name" value="PROTEIN CBG26694"/>
    <property type="match status" value="1"/>
</dbReference>
<keyword evidence="3" id="KW-0540">Nuclease</keyword>
<dbReference type="Gene3D" id="3.30.70.270">
    <property type="match status" value="2"/>
</dbReference>
<dbReference type="InterPro" id="IPR043128">
    <property type="entry name" value="Rev_trsase/Diguanyl_cyclase"/>
</dbReference>
<dbReference type="CDD" id="cd01647">
    <property type="entry name" value="RT_LTR"/>
    <property type="match status" value="1"/>
</dbReference>
<feature type="domain" description="Reverse transcriptase" evidence="7">
    <location>
        <begin position="234"/>
        <end position="388"/>
    </location>
</feature>
<keyword evidence="2" id="KW-0548">Nucleotidyltransferase</keyword>
<dbReference type="SUPFAM" id="SSF56672">
    <property type="entry name" value="DNA/RNA polymerases"/>
    <property type="match status" value="1"/>
</dbReference>
<sequence length="505" mass="57394">MELRAGLTTKQVKKKKEKSPDVGVGSMDAEICDLAFKVETRVHGREVKDILVNGGSAINAMSEKLMKKLGLQLTRPSSITVRMTNRQRVKPLGVIEKTYVSVMGIQVNMDFQVLKESSYGMLLGRPWLVAVRDEGEEEHLEINVMDLFPEAEVIKDPDKNDLSPEEIERRLAAEVTLEQHKIELEDGAKPIRQKQRRVSPSMAEMVKEEINKLRVAGFIHEIENSEWVSPIVVVRKKNGKLRVCIDYKKLNAVTKKDYYPLPFIEVSGHEWYNFGDGYNGYNQVKIAPEHQKLTTFTTPWGTFVFRVMPFGLCNALSTFQWFMNKIFEPFIGVFVRDFIDDFCVYSSKADHFDHLKKVLEMLDQTNASLNPEKCIFGCEEGLLLGHIISKDGIAVDLEKVKKIMELPFPVTLTKLRQFLGIVGYYRRFILAFSHKAHALTSYLKKGKDYVVIFADEDALVAFEDLKKALVSAPILIKPDWSKPFIVYTDASSIALGSTLSQNDAE</sequence>
<name>A0ABD3HV49_9MARC</name>
<keyword evidence="5" id="KW-0511">Multifunctional enzyme</keyword>
<evidence type="ECO:0000256" key="4">
    <source>
        <dbReference type="ARBA" id="ARBA00022759"/>
    </source>
</evidence>
<dbReference type="FunFam" id="3.30.70.270:FF:000020">
    <property type="entry name" value="Transposon Tf2-6 polyprotein-like Protein"/>
    <property type="match status" value="1"/>
</dbReference>
<evidence type="ECO:0000256" key="5">
    <source>
        <dbReference type="ARBA" id="ARBA00023268"/>
    </source>
</evidence>
<dbReference type="Pfam" id="PF00078">
    <property type="entry name" value="RVT_1"/>
    <property type="match status" value="1"/>
</dbReference>
<dbReference type="InterPro" id="IPR050951">
    <property type="entry name" value="Retrovirus_Pol_polyprotein"/>
</dbReference>
<dbReference type="InterPro" id="IPR043502">
    <property type="entry name" value="DNA/RNA_pol_sf"/>
</dbReference>
<evidence type="ECO:0000259" key="7">
    <source>
        <dbReference type="Pfam" id="PF00078"/>
    </source>
</evidence>
<keyword evidence="10" id="KW-1185">Reference proteome</keyword>
<evidence type="ECO:0000256" key="6">
    <source>
        <dbReference type="SAM" id="MobiDB-lite"/>
    </source>
</evidence>
<dbReference type="GO" id="GO:0004519">
    <property type="term" value="F:endonuclease activity"/>
    <property type="evidence" value="ECO:0007669"/>
    <property type="project" value="UniProtKB-KW"/>
</dbReference>
<dbReference type="Gene3D" id="2.40.70.10">
    <property type="entry name" value="Acid Proteases"/>
    <property type="match status" value="1"/>
</dbReference>
<dbReference type="AlphaFoldDB" id="A0ABD3HV49"/>
<organism evidence="9 10">
    <name type="scientific">Riccia sorocarpa</name>
    <dbReference type="NCBI Taxonomy" id="122646"/>
    <lineage>
        <taxon>Eukaryota</taxon>
        <taxon>Viridiplantae</taxon>
        <taxon>Streptophyta</taxon>
        <taxon>Embryophyta</taxon>
        <taxon>Marchantiophyta</taxon>
        <taxon>Marchantiopsida</taxon>
        <taxon>Marchantiidae</taxon>
        <taxon>Marchantiales</taxon>
        <taxon>Ricciaceae</taxon>
        <taxon>Riccia</taxon>
    </lineage>
</organism>
<dbReference type="Pfam" id="PF17919">
    <property type="entry name" value="RT_RNaseH_2"/>
    <property type="match status" value="1"/>
</dbReference>
<evidence type="ECO:0000256" key="2">
    <source>
        <dbReference type="ARBA" id="ARBA00022695"/>
    </source>
</evidence>
<dbReference type="CDD" id="cd00303">
    <property type="entry name" value="retropepsin_like"/>
    <property type="match status" value="1"/>
</dbReference>
<evidence type="ECO:0000256" key="3">
    <source>
        <dbReference type="ARBA" id="ARBA00022722"/>
    </source>
</evidence>
<dbReference type="Gene3D" id="3.10.10.10">
    <property type="entry name" value="HIV Type 1 Reverse Transcriptase, subunit A, domain 1"/>
    <property type="match status" value="1"/>
</dbReference>
<evidence type="ECO:0008006" key="11">
    <source>
        <dbReference type="Google" id="ProtNLM"/>
    </source>
</evidence>
<keyword evidence="1" id="KW-0808">Transferase</keyword>
<dbReference type="EMBL" id="JBJQOH010000003">
    <property type="protein sequence ID" value="KAL3693229.1"/>
    <property type="molecule type" value="Genomic_DNA"/>
</dbReference>
<dbReference type="Proteomes" id="UP001633002">
    <property type="component" value="Unassembled WGS sequence"/>
</dbReference>
<feature type="region of interest" description="Disordered" evidence="6">
    <location>
        <begin position="1"/>
        <end position="23"/>
    </location>
</feature>
<dbReference type="PANTHER" id="PTHR37984:SF5">
    <property type="entry name" value="PROTEIN NYNRIN-LIKE"/>
    <property type="match status" value="1"/>
</dbReference>
<evidence type="ECO:0000259" key="8">
    <source>
        <dbReference type="Pfam" id="PF17919"/>
    </source>
</evidence>
<gene>
    <name evidence="9" type="ORF">R1sor_006880</name>
</gene>
<evidence type="ECO:0000313" key="10">
    <source>
        <dbReference type="Proteomes" id="UP001633002"/>
    </source>
</evidence>
<feature type="domain" description="Reverse transcriptase/retrotransposon-derived protein RNase H-like" evidence="8">
    <location>
        <begin position="458"/>
        <end position="504"/>
    </location>
</feature>
<keyword evidence="4" id="KW-0378">Hydrolase</keyword>
<dbReference type="InterPro" id="IPR021109">
    <property type="entry name" value="Peptidase_aspartic_dom_sf"/>
</dbReference>
<reference evidence="9 10" key="1">
    <citation type="submission" date="2024-09" db="EMBL/GenBank/DDBJ databases">
        <title>Chromosome-scale assembly of Riccia sorocarpa.</title>
        <authorList>
            <person name="Paukszto L."/>
        </authorList>
    </citation>
    <scope>NUCLEOTIDE SEQUENCE [LARGE SCALE GENOMIC DNA]</scope>
    <source>
        <strain evidence="9">LP-2024</strain>
        <tissue evidence="9">Aerial parts of the thallus</tissue>
    </source>
</reference>
<dbReference type="GO" id="GO:0016779">
    <property type="term" value="F:nucleotidyltransferase activity"/>
    <property type="evidence" value="ECO:0007669"/>
    <property type="project" value="UniProtKB-KW"/>
</dbReference>
<keyword evidence="4" id="KW-0255">Endonuclease</keyword>
<dbReference type="InterPro" id="IPR041577">
    <property type="entry name" value="RT_RNaseH_2"/>
</dbReference>